<feature type="transmembrane region" description="Helical" evidence="1">
    <location>
        <begin position="64"/>
        <end position="90"/>
    </location>
</feature>
<feature type="transmembrane region" description="Helical" evidence="1">
    <location>
        <begin position="6"/>
        <end position="24"/>
    </location>
</feature>
<organism evidence="2 3">
    <name type="scientific">Halobacillus salinarum</name>
    <dbReference type="NCBI Taxonomy" id="2932257"/>
    <lineage>
        <taxon>Bacteria</taxon>
        <taxon>Bacillati</taxon>
        <taxon>Bacillota</taxon>
        <taxon>Bacilli</taxon>
        <taxon>Bacillales</taxon>
        <taxon>Bacillaceae</taxon>
        <taxon>Halobacillus</taxon>
    </lineage>
</organism>
<evidence type="ECO:0000256" key="1">
    <source>
        <dbReference type="SAM" id="Phobius"/>
    </source>
</evidence>
<keyword evidence="1" id="KW-0472">Membrane</keyword>
<evidence type="ECO:0000313" key="3">
    <source>
        <dbReference type="Proteomes" id="UP000831787"/>
    </source>
</evidence>
<keyword evidence="1" id="KW-1133">Transmembrane helix</keyword>
<keyword evidence="3" id="KW-1185">Reference proteome</keyword>
<dbReference type="RefSeq" id="WP_244709114.1">
    <property type="nucleotide sequence ID" value="NZ_CP095073.1"/>
</dbReference>
<reference evidence="2 3" key="1">
    <citation type="submission" date="2022-04" db="EMBL/GenBank/DDBJ databases">
        <title>Halobacillus sp. isolated from saltern.</title>
        <authorList>
            <person name="Won M."/>
            <person name="Lee C.-M."/>
            <person name="Woen H.-Y."/>
            <person name="Kwon S.-W."/>
        </authorList>
    </citation>
    <scope>NUCLEOTIDE SEQUENCE [LARGE SCALE GENOMIC DNA]</scope>
    <source>
        <strain evidence="2 3">SSBR10-3</strain>
    </source>
</reference>
<dbReference type="Proteomes" id="UP000831787">
    <property type="component" value="Chromosome"/>
</dbReference>
<gene>
    <name evidence="2" type="ORF">MUN89_17820</name>
</gene>
<sequence>MSYFQVFIVFSLLLKVIFSLVLSRRYQASLHHSQRMVISMVFGTSIGLVIGVTLGSIFQGDLFYSTLLGLSTGAFIGGICTCKLGLIYCIEGISAGLMSGMMGLC</sequence>
<evidence type="ECO:0000313" key="2">
    <source>
        <dbReference type="EMBL" id="UOQ43721.1"/>
    </source>
</evidence>
<name>A0ABY4ENN8_9BACI</name>
<proteinExistence type="predicted"/>
<protein>
    <submittedName>
        <fullName evidence="2">Uncharacterized protein</fullName>
    </submittedName>
</protein>
<keyword evidence="1" id="KW-0812">Transmembrane</keyword>
<feature type="transmembrane region" description="Helical" evidence="1">
    <location>
        <begin position="36"/>
        <end position="58"/>
    </location>
</feature>
<accession>A0ABY4ENN8</accession>
<dbReference type="EMBL" id="CP095073">
    <property type="protein sequence ID" value="UOQ43721.1"/>
    <property type="molecule type" value="Genomic_DNA"/>
</dbReference>